<reference evidence="1" key="2">
    <citation type="journal article" date="2015" name="Data Brief">
        <title>Shoot transcriptome of the giant reed, Arundo donax.</title>
        <authorList>
            <person name="Barrero R.A."/>
            <person name="Guerrero F.D."/>
            <person name="Moolhuijzen P."/>
            <person name="Goolsby J.A."/>
            <person name="Tidwell J."/>
            <person name="Bellgard S.E."/>
            <person name="Bellgard M.I."/>
        </authorList>
    </citation>
    <scope>NUCLEOTIDE SEQUENCE</scope>
    <source>
        <tissue evidence="1">Shoot tissue taken approximately 20 cm above the soil surface</tissue>
    </source>
</reference>
<evidence type="ECO:0000313" key="1">
    <source>
        <dbReference type="EMBL" id="JAD44597.1"/>
    </source>
</evidence>
<dbReference type="AlphaFoldDB" id="A0A0A9AC25"/>
<sequence length="39" mass="4399">MALRPLCALVSFVVLNVPSYLRYPKIMEAAKNICSILNF</sequence>
<accession>A0A0A9AC25</accession>
<dbReference type="EMBL" id="GBRH01253298">
    <property type="protein sequence ID" value="JAD44597.1"/>
    <property type="molecule type" value="Transcribed_RNA"/>
</dbReference>
<proteinExistence type="predicted"/>
<reference evidence="1" key="1">
    <citation type="submission" date="2014-09" db="EMBL/GenBank/DDBJ databases">
        <authorList>
            <person name="Magalhaes I.L.F."/>
            <person name="Oliveira U."/>
            <person name="Santos F.R."/>
            <person name="Vidigal T.H.D.A."/>
            <person name="Brescovit A.D."/>
            <person name="Santos A.J."/>
        </authorList>
    </citation>
    <scope>NUCLEOTIDE SEQUENCE</scope>
    <source>
        <tissue evidence="1">Shoot tissue taken approximately 20 cm above the soil surface</tissue>
    </source>
</reference>
<protein>
    <submittedName>
        <fullName evidence="1">Uncharacterized protein</fullName>
    </submittedName>
</protein>
<name>A0A0A9AC25_ARUDO</name>
<organism evidence="1">
    <name type="scientific">Arundo donax</name>
    <name type="common">Giant reed</name>
    <name type="synonym">Donax arundinaceus</name>
    <dbReference type="NCBI Taxonomy" id="35708"/>
    <lineage>
        <taxon>Eukaryota</taxon>
        <taxon>Viridiplantae</taxon>
        <taxon>Streptophyta</taxon>
        <taxon>Embryophyta</taxon>
        <taxon>Tracheophyta</taxon>
        <taxon>Spermatophyta</taxon>
        <taxon>Magnoliopsida</taxon>
        <taxon>Liliopsida</taxon>
        <taxon>Poales</taxon>
        <taxon>Poaceae</taxon>
        <taxon>PACMAD clade</taxon>
        <taxon>Arundinoideae</taxon>
        <taxon>Arundineae</taxon>
        <taxon>Arundo</taxon>
    </lineage>
</organism>